<dbReference type="Proteomes" id="UP000001542">
    <property type="component" value="Unassembled WGS sequence"/>
</dbReference>
<dbReference type="VEuPathDB" id="TrichDB:TVAGG3_0945580"/>
<proteinExistence type="predicted"/>
<reference evidence="2" key="2">
    <citation type="journal article" date="2007" name="Science">
        <title>Draft genome sequence of the sexually transmitted pathogen Trichomonas vaginalis.</title>
        <authorList>
            <person name="Carlton J.M."/>
            <person name="Hirt R.P."/>
            <person name="Silva J.C."/>
            <person name="Delcher A.L."/>
            <person name="Schatz M."/>
            <person name="Zhao Q."/>
            <person name="Wortman J.R."/>
            <person name="Bidwell S.L."/>
            <person name="Alsmark U.C.M."/>
            <person name="Besteiro S."/>
            <person name="Sicheritz-Ponten T."/>
            <person name="Noel C.J."/>
            <person name="Dacks J.B."/>
            <person name="Foster P.G."/>
            <person name="Simillion C."/>
            <person name="Van de Peer Y."/>
            <person name="Miranda-Saavedra D."/>
            <person name="Barton G.J."/>
            <person name="Westrop G.D."/>
            <person name="Mueller S."/>
            <person name="Dessi D."/>
            <person name="Fiori P.L."/>
            <person name="Ren Q."/>
            <person name="Paulsen I."/>
            <person name="Zhang H."/>
            <person name="Bastida-Corcuera F.D."/>
            <person name="Simoes-Barbosa A."/>
            <person name="Brown M.T."/>
            <person name="Hayes R.D."/>
            <person name="Mukherjee M."/>
            <person name="Okumura C.Y."/>
            <person name="Schneider R."/>
            <person name="Smith A.J."/>
            <person name="Vanacova S."/>
            <person name="Villalvazo M."/>
            <person name="Haas B.J."/>
            <person name="Pertea M."/>
            <person name="Feldblyum T.V."/>
            <person name="Utterback T.R."/>
            <person name="Shu C.L."/>
            <person name="Osoegawa K."/>
            <person name="de Jong P.J."/>
            <person name="Hrdy I."/>
            <person name="Horvathova L."/>
            <person name="Zubacova Z."/>
            <person name="Dolezal P."/>
            <person name="Malik S.B."/>
            <person name="Logsdon J.M. Jr."/>
            <person name="Henze K."/>
            <person name="Gupta A."/>
            <person name="Wang C.C."/>
            <person name="Dunne R.L."/>
            <person name="Upcroft J.A."/>
            <person name="Upcroft P."/>
            <person name="White O."/>
            <person name="Salzberg S.L."/>
            <person name="Tang P."/>
            <person name="Chiu C.-H."/>
            <person name="Lee Y.-S."/>
            <person name="Embley T.M."/>
            <person name="Coombs G.H."/>
            <person name="Mottram J.C."/>
            <person name="Tachezy J."/>
            <person name="Fraser-Liggett C.M."/>
            <person name="Johnson P.J."/>
        </authorList>
    </citation>
    <scope>NUCLEOTIDE SEQUENCE [LARGE SCALE GENOMIC DNA]</scope>
    <source>
        <strain evidence="2">G3</strain>
    </source>
</reference>
<organism evidence="2 3">
    <name type="scientific">Trichomonas vaginalis (strain ATCC PRA-98 / G3)</name>
    <dbReference type="NCBI Taxonomy" id="412133"/>
    <lineage>
        <taxon>Eukaryota</taxon>
        <taxon>Metamonada</taxon>
        <taxon>Parabasalia</taxon>
        <taxon>Trichomonadida</taxon>
        <taxon>Trichomonadidae</taxon>
        <taxon>Trichomonas</taxon>
    </lineage>
</organism>
<dbReference type="AlphaFoldDB" id="A2EP08"/>
<dbReference type="VEuPathDB" id="TrichDB:TVAG_263820"/>
<accession>A2EP08</accession>
<evidence type="ECO:0000313" key="3">
    <source>
        <dbReference type="Proteomes" id="UP000001542"/>
    </source>
</evidence>
<reference evidence="2" key="1">
    <citation type="submission" date="2006-10" db="EMBL/GenBank/DDBJ databases">
        <authorList>
            <person name="Amadeo P."/>
            <person name="Zhao Q."/>
            <person name="Wortman J."/>
            <person name="Fraser-Liggett C."/>
            <person name="Carlton J."/>
        </authorList>
    </citation>
    <scope>NUCLEOTIDE SEQUENCE</scope>
    <source>
        <strain evidence="2">G3</strain>
    </source>
</reference>
<dbReference type="RefSeq" id="XP_001317835.1">
    <property type="nucleotide sequence ID" value="XM_001317800.1"/>
</dbReference>
<keyword evidence="3" id="KW-1185">Reference proteome</keyword>
<dbReference type="InParanoid" id="A2EP08"/>
<dbReference type="KEGG" id="tva:4763480"/>
<feature type="region of interest" description="Disordered" evidence="1">
    <location>
        <begin position="106"/>
        <end position="139"/>
    </location>
</feature>
<protein>
    <recommendedName>
        <fullName evidence="4">Nucleoplasmin-like domain-containing protein</fullName>
    </recommendedName>
</protein>
<feature type="compositionally biased region" description="Acidic residues" evidence="1">
    <location>
        <begin position="109"/>
        <end position="139"/>
    </location>
</feature>
<gene>
    <name evidence="2" type="ORF">TVAG_263820</name>
</gene>
<sequence length="139" mass="15825">MSVFRMSVQGGQTVPIEFKSFMMVTISKGILLRRPDPSKQVIITIKYTPLPNQTQPQTSETSDILATFEPGKDEVKIENMYYDTMNPKIVVPEGVEIKFEGNFVASESFIDEDEEENDESTETPEDEEDDEFQDEESEA</sequence>
<dbReference type="EMBL" id="DS113444">
    <property type="protein sequence ID" value="EAY05612.1"/>
    <property type="molecule type" value="Genomic_DNA"/>
</dbReference>
<name>A2EP08_TRIV3</name>
<evidence type="ECO:0008006" key="4">
    <source>
        <dbReference type="Google" id="ProtNLM"/>
    </source>
</evidence>
<evidence type="ECO:0000313" key="2">
    <source>
        <dbReference type="EMBL" id="EAY05612.1"/>
    </source>
</evidence>
<evidence type="ECO:0000256" key="1">
    <source>
        <dbReference type="SAM" id="MobiDB-lite"/>
    </source>
</evidence>